<dbReference type="PANTHER" id="PTHR13799">
    <property type="entry name" value="NGG1 INTERACTING FACTOR 3"/>
    <property type="match status" value="1"/>
</dbReference>
<protein>
    <recommendedName>
        <fullName evidence="2">GTP cyclohydrolase 1 type 2 homolog</fullName>
    </recommendedName>
</protein>
<comment type="similarity">
    <text evidence="1">Belongs to the GTP cyclohydrolase I type 2/NIF3 family.</text>
</comment>
<dbReference type="EMBL" id="JADCNN020000013">
    <property type="protein sequence ID" value="MBM6996989.1"/>
    <property type="molecule type" value="Genomic_DNA"/>
</dbReference>
<keyword evidence="5" id="KW-1185">Reference proteome</keyword>
<dbReference type="PANTHER" id="PTHR13799:SF14">
    <property type="entry name" value="GTP CYCLOHYDROLASE 1 TYPE 2 HOMOLOG"/>
    <property type="match status" value="1"/>
</dbReference>
<keyword evidence="3" id="KW-0479">Metal-binding</keyword>
<evidence type="ECO:0000313" key="5">
    <source>
        <dbReference type="Proteomes" id="UP001516620"/>
    </source>
</evidence>
<organism evidence="4 5">
    <name type="scientific">Paenibacillus rhizolycopersici</name>
    <dbReference type="NCBI Taxonomy" id="2780073"/>
    <lineage>
        <taxon>Bacteria</taxon>
        <taxon>Bacillati</taxon>
        <taxon>Bacillota</taxon>
        <taxon>Bacilli</taxon>
        <taxon>Bacillales</taxon>
        <taxon>Paenibacillaceae</taxon>
        <taxon>Paenibacillus</taxon>
    </lineage>
</organism>
<dbReference type="Gene3D" id="3.40.1390.30">
    <property type="entry name" value="NIF3 (NGG1p interacting factor 3)-like"/>
    <property type="match status" value="2"/>
</dbReference>
<accession>A0ABS2HAC1</accession>
<reference evidence="4 5" key="1">
    <citation type="submission" date="2021-01" db="EMBL/GenBank/DDBJ databases">
        <title>Paenibacillus sp.nov. isolated from the rhizosphere soil of tomato plant.</title>
        <authorList>
            <person name="Thin K.K."/>
            <person name="Zhang X."/>
            <person name="He S."/>
        </authorList>
    </citation>
    <scope>NUCLEOTIDE SEQUENCE [LARGE SCALE GENOMIC DNA]</scope>
    <source>
        <strain evidence="4 5">DXFW5</strain>
    </source>
</reference>
<name>A0ABS2HAC1_9BACL</name>
<comment type="caution">
    <text evidence="4">The sequence shown here is derived from an EMBL/GenBank/DDBJ whole genome shotgun (WGS) entry which is preliminary data.</text>
</comment>
<gene>
    <name evidence="4" type="ORF">IM700_015130</name>
</gene>
<dbReference type="InterPro" id="IPR002678">
    <property type="entry name" value="DUF34/NIF3"/>
</dbReference>
<dbReference type="InterPro" id="IPR036069">
    <property type="entry name" value="DUF34/NIF3_sf"/>
</dbReference>
<dbReference type="Pfam" id="PF01784">
    <property type="entry name" value="DUF34_NIF3"/>
    <property type="match status" value="1"/>
</dbReference>
<evidence type="ECO:0000313" key="4">
    <source>
        <dbReference type="EMBL" id="MBM6996989.1"/>
    </source>
</evidence>
<dbReference type="Proteomes" id="UP001516620">
    <property type="component" value="Unassembled WGS sequence"/>
</dbReference>
<proteinExistence type="inferred from homology"/>
<evidence type="ECO:0000256" key="2">
    <source>
        <dbReference type="ARBA" id="ARBA00022112"/>
    </source>
</evidence>
<dbReference type="SUPFAM" id="SSF102705">
    <property type="entry name" value="NIF3 (NGG1p interacting factor 3)-like"/>
    <property type="match status" value="1"/>
</dbReference>
<evidence type="ECO:0000256" key="1">
    <source>
        <dbReference type="ARBA" id="ARBA00006964"/>
    </source>
</evidence>
<sequence>MYRIQDILDRLMPAESIEQTVDGLVIGRPDEEVRGIAVTFMATQAAIEQAVSLGANLLISHEGVFYSHRSDGNTLKEDPVVWHKKHRLEELGLAVLRYHDGIHRETPDGITSGLIEELGWQDAVCEYQPASAVLELQAATLGEVARLLKVKLNLPYVRFTGDPLMLCRKVGVLVGYRGGGELAIPLLREVDLIIAGEGPEWETPEYVRDAVYQGKSKAIIFLGHGPSETPGMKRLARVLRVAFPSLLVHVIENEPLFHWI</sequence>
<dbReference type="RefSeq" id="WP_193415355.1">
    <property type="nucleotide sequence ID" value="NZ_JADCNN020000013.1"/>
</dbReference>
<evidence type="ECO:0000256" key="3">
    <source>
        <dbReference type="ARBA" id="ARBA00022723"/>
    </source>
</evidence>